<feature type="region of interest" description="Disordered" evidence="1">
    <location>
        <begin position="37"/>
        <end position="62"/>
    </location>
</feature>
<name>A0A9W9F354_9EURO</name>
<sequence>MAIRWETLFVAYYCDAAISVNIPPDYQLHMNLDTPATTYSSADPDAQTPNFLTAETDTNGAE</sequence>
<comment type="caution">
    <text evidence="2">The sequence shown here is derived from an EMBL/GenBank/DDBJ whole genome shotgun (WGS) entry which is preliminary data.</text>
</comment>
<evidence type="ECO:0000313" key="2">
    <source>
        <dbReference type="EMBL" id="KAJ5092602.1"/>
    </source>
</evidence>
<organism evidence="2 3">
    <name type="scientific">Penicillium alfredii</name>
    <dbReference type="NCBI Taxonomy" id="1506179"/>
    <lineage>
        <taxon>Eukaryota</taxon>
        <taxon>Fungi</taxon>
        <taxon>Dikarya</taxon>
        <taxon>Ascomycota</taxon>
        <taxon>Pezizomycotina</taxon>
        <taxon>Eurotiomycetes</taxon>
        <taxon>Eurotiomycetidae</taxon>
        <taxon>Eurotiales</taxon>
        <taxon>Aspergillaceae</taxon>
        <taxon>Penicillium</taxon>
    </lineage>
</organism>
<protein>
    <submittedName>
        <fullName evidence="2">Uncharacterized protein</fullName>
    </submittedName>
</protein>
<reference evidence="2" key="1">
    <citation type="submission" date="2022-11" db="EMBL/GenBank/DDBJ databases">
        <authorList>
            <person name="Petersen C."/>
        </authorList>
    </citation>
    <scope>NUCLEOTIDE SEQUENCE</scope>
    <source>
        <strain evidence="2">IBT 34128</strain>
    </source>
</reference>
<gene>
    <name evidence="2" type="ORF">NUU61_007472</name>
</gene>
<accession>A0A9W9F354</accession>
<dbReference type="AlphaFoldDB" id="A0A9W9F354"/>
<dbReference type="GeneID" id="81397166"/>
<evidence type="ECO:0000256" key="1">
    <source>
        <dbReference type="SAM" id="MobiDB-lite"/>
    </source>
</evidence>
<evidence type="ECO:0000313" key="3">
    <source>
        <dbReference type="Proteomes" id="UP001141434"/>
    </source>
</evidence>
<keyword evidence="3" id="KW-1185">Reference proteome</keyword>
<dbReference type="Proteomes" id="UP001141434">
    <property type="component" value="Unassembled WGS sequence"/>
</dbReference>
<proteinExistence type="predicted"/>
<dbReference type="RefSeq" id="XP_056510797.1">
    <property type="nucleotide sequence ID" value="XM_056657997.1"/>
</dbReference>
<reference evidence="2" key="2">
    <citation type="journal article" date="2023" name="IMA Fungus">
        <title>Comparative genomic study of the Penicillium genus elucidates a diverse pangenome and 15 lateral gene transfer events.</title>
        <authorList>
            <person name="Petersen C."/>
            <person name="Sorensen T."/>
            <person name="Nielsen M.R."/>
            <person name="Sondergaard T.E."/>
            <person name="Sorensen J.L."/>
            <person name="Fitzpatrick D.A."/>
            <person name="Frisvad J.C."/>
            <person name="Nielsen K.L."/>
        </authorList>
    </citation>
    <scope>NUCLEOTIDE SEQUENCE</scope>
    <source>
        <strain evidence="2">IBT 34128</strain>
    </source>
</reference>
<dbReference type="EMBL" id="JAPMSZ010000009">
    <property type="protein sequence ID" value="KAJ5092602.1"/>
    <property type="molecule type" value="Genomic_DNA"/>
</dbReference>